<name>A0A2G8RLA0_9RHOB</name>
<sequence length="108" mass="11863">MLLLVAQGWRDHDDADALRDDPAMRLSISSSAGLTPLTEEVGLASQPTLSRFTEMLARPENLKVLREAALELVGRNLRAENGGARRTRITLDVDSLPVEVHGHRPKAE</sequence>
<dbReference type="Pfam" id="PF13701">
    <property type="entry name" value="DDE_Tnp_1_4"/>
    <property type="match status" value="1"/>
</dbReference>
<evidence type="ECO:0000313" key="2">
    <source>
        <dbReference type="EMBL" id="PIL21978.1"/>
    </source>
</evidence>
<keyword evidence="3" id="KW-1185">Reference proteome</keyword>
<proteinExistence type="predicted"/>
<dbReference type="InterPro" id="IPR025668">
    <property type="entry name" value="Tnp_DDE_dom"/>
</dbReference>
<accession>A0A2G8RLA0</accession>
<evidence type="ECO:0000313" key="3">
    <source>
        <dbReference type="Proteomes" id="UP000231259"/>
    </source>
</evidence>
<gene>
    <name evidence="2" type="ORF">P775_01390</name>
</gene>
<evidence type="ECO:0000259" key="1">
    <source>
        <dbReference type="Pfam" id="PF13701"/>
    </source>
</evidence>
<dbReference type="AlphaFoldDB" id="A0A2G8RLA0"/>
<comment type="caution">
    <text evidence="2">The sequence shown here is derived from an EMBL/GenBank/DDBJ whole genome shotgun (WGS) entry which is preliminary data.</text>
</comment>
<dbReference type="EMBL" id="AWWI01000017">
    <property type="protein sequence ID" value="PIL21978.1"/>
    <property type="molecule type" value="Genomic_DNA"/>
</dbReference>
<reference evidence="2 3" key="1">
    <citation type="submission" date="2013-09" db="EMBL/GenBank/DDBJ databases">
        <title>Genome sequencing of Phaeobacter antarcticus sp. nov. SM1211.</title>
        <authorList>
            <person name="Zhang X.-Y."/>
            <person name="Liu C."/>
            <person name="Chen X.-L."/>
            <person name="Xie B.-B."/>
            <person name="Qin Q.-L."/>
            <person name="Rong J.-C."/>
            <person name="Zhang Y.-Z."/>
        </authorList>
    </citation>
    <scope>NUCLEOTIDE SEQUENCE [LARGE SCALE GENOMIC DNA]</scope>
    <source>
        <strain evidence="2 3">SM1211</strain>
    </source>
</reference>
<protein>
    <recommendedName>
        <fullName evidence="1">Transposase DDE domain-containing protein</fullName>
    </recommendedName>
</protein>
<organism evidence="2 3">
    <name type="scientific">Puniceibacterium antarcticum</name>
    <dbReference type="NCBI Taxonomy" id="1206336"/>
    <lineage>
        <taxon>Bacteria</taxon>
        <taxon>Pseudomonadati</taxon>
        <taxon>Pseudomonadota</taxon>
        <taxon>Alphaproteobacteria</taxon>
        <taxon>Rhodobacterales</taxon>
        <taxon>Paracoccaceae</taxon>
        <taxon>Puniceibacterium</taxon>
    </lineage>
</organism>
<feature type="domain" description="Transposase DDE" evidence="1">
    <location>
        <begin position="4"/>
        <end position="106"/>
    </location>
</feature>
<dbReference type="Proteomes" id="UP000231259">
    <property type="component" value="Unassembled WGS sequence"/>
</dbReference>